<dbReference type="AlphaFoldDB" id="A0A517ZSG8"/>
<evidence type="ECO:0000256" key="8">
    <source>
        <dbReference type="ARBA" id="ARBA00022833"/>
    </source>
</evidence>
<dbReference type="GO" id="GO:0008237">
    <property type="term" value="F:metallopeptidase activity"/>
    <property type="evidence" value="ECO:0007669"/>
    <property type="project" value="UniProtKB-KW"/>
</dbReference>
<keyword evidence="4" id="KW-0645">Protease</keyword>
<dbReference type="Proteomes" id="UP000319383">
    <property type="component" value="Chromosome"/>
</dbReference>
<evidence type="ECO:0000313" key="15">
    <source>
        <dbReference type="Proteomes" id="UP000319383"/>
    </source>
</evidence>
<dbReference type="PANTHER" id="PTHR39188:SF3">
    <property type="entry name" value="STAGE IV SPORULATION PROTEIN FB"/>
    <property type="match status" value="1"/>
</dbReference>
<evidence type="ECO:0000256" key="11">
    <source>
        <dbReference type="ARBA" id="ARBA00023136"/>
    </source>
</evidence>
<keyword evidence="10" id="KW-0482">Metalloprotease</keyword>
<keyword evidence="7 14" id="KW-0378">Hydrolase</keyword>
<dbReference type="GO" id="GO:0046872">
    <property type="term" value="F:metal ion binding"/>
    <property type="evidence" value="ECO:0007669"/>
    <property type="project" value="UniProtKB-KW"/>
</dbReference>
<evidence type="ECO:0000256" key="3">
    <source>
        <dbReference type="ARBA" id="ARBA00007931"/>
    </source>
</evidence>
<feature type="transmembrane region" description="Helical" evidence="12">
    <location>
        <begin position="12"/>
        <end position="35"/>
    </location>
</feature>
<keyword evidence="5 12" id="KW-0812">Transmembrane</keyword>
<evidence type="ECO:0000256" key="6">
    <source>
        <dbReference type="ARBA" id="ARBA00022723"/>
    </source>
</evidence>
<comment type="cofactor">
    <cofactor evidence="1">
        <name>Zn(2+)</name>
        <dbReference type="ChEBI" id="CHEBI:29105"/>
    </cofactor>
</comment>
<feature type="transmembrane region" description="Helical" evidence="12">
    <location>
        <begin position="68"/>
        <end position="87"/>
    </location>
</feature>
<evidence type="ECO:0000256" key="1">
    <source>
        <dbReference type="ARBA" id="ARBA00001947"/>
    </source>
</evidence>
<feature type="transmembrane region" description="Helical" evidence="12">
    <location>
        <begin position="202"/>
        <end position="220"/>
    </location>
</feature>
<gene>
    <name evidence="14" type="primary">spoIVFB</name>
    <name evidence="14" type="ORF">Mal52_39220</name>
</gene>
<keyword evidence="9 12" id="KW-1133">Transmembrane helix</keyword>
<evidence type="ECO:0000256" key="10">
    <source>
        <dbReference type="ARBA" id="ARBA00023049"/>
    </source>
</evidence>
<organism evidence="14 15">
    <name type="scientific">Symmachiella dynata</name>
    <dbReference type="NCBI Taxonomy" id="2527995"/>
    <lineage>
        <taxon>Bacteria</taxon>
        <taxon>Pseudomonadati</taxon>
        <taxon>Planctomycetota</taxon>
        <taxon>Planctomycetia</taxon>
        <taxon>Planctomycetales</taxon>
        <taxon>Planctomycetaceae</taxon>
        <taxon>Symmachiella</taxon>
    </lineage>
</organism>
<keyword evidence="11 12" id="KW-0472">Membrane</keyword>
<dbReference type="GO" id="GO:0006508">
    <property type="term" value="P:proteolysis"/>
    <property type="evidence" value="ECO:0007669"/>
    <property type="project" value="UniProtKB-KW"/>
</dbReference>
<evidence type="ECO:0000256" key="2">
    <source>
        <dbReference type="ARBA" id="ARBA00004141"/>
    </source>
</evidence>
<evidence type="ECO:0000259" key="13">
    <source>
        <dbReference type="Pfam" id="PF02163"/>
    </source>
</evidence>
<dbReference type="GO" id="GO:0016020">
    <property type="term" value="C:membrane"/>
    <property type="evidence" value="ECO:0007669"/>
    <property type="project" value="UniProtKB-SubCell"/>
</dbReference>
<protein>
    <submittedName>
        <fullName evidence="14">Stage IV sporulation protein FB</fullName>
        <ecNumber evidence="14">3.4.24.-</ecNumber>
    </submittedName>
</protein>
<dbReference type="EC" id="3.4.24.-" evidence="14"/>
<feature type="transmembrane region" description="Helical" evidence="12">
    <location>
        <begin position="42"/>
        <end position="62"/>
    </location>
</feature>
<dbReference type="PANTHER" id="PTHR39188">
    <property type="entry name" value="MEMBRANE-ASSOCIATED ZINC METALLOPROTEASE M50B"/>
    <property type="match status" value="1"/>
</dbReference>
<keyword evidence="8" id="KW-0862">Zinc</keyword>
<reference evidence="14 15" key="1">
    <citation type="submission" date="2019-02" db="EMBL/GenBank/DDBJ databases">
        <title>Deep-cultivation of Planctomycetes and their phenomic and genomic characterization uncovers novel biology.</title>
        <authorList>
            <person name="Wiegand S."/>
            <person name="Jogler M."/>
            <person name="Boedeker C."/>
            <person name="Pinto D."/>
            <person name="Vollmers J."/>
            <person name="Rivas-Marin E."/>
            <person name="Kohn T."/>
            <person name="Peeters S.H."/>
            <person name="Heuer A."/>
            <person name="Rast P."/>
            <person name="Oberbeckmann S."/>
            <person name="Bunk B."/>
            <person name="Jeske O."/>
            <person name="Meyerdierks A."/>
            <person name="Storesund J.E."/>
            <person name="Kallscheuer N."/>
            <person name="Luecker S."/>
            <person name="Lage O.M."/>
            <person name="Pohl T."/>
            <person name="Merkel B.J."/>
            <person name="Hornburger P."/>
            <person name="Mueller R.-W."/>
            <person name="Bruemmer F."/>
            <person name="Labrenz M."/>
            <person name="Spormann A.M."/>
            <person name="Op den Camp H."/>
            <person name="Overmann J."/>
            <person name="Amann R."/>
            <person name="Jetten M.S.M."/>
            <person name="Mascher T."/>
            <person name="Medema M.H."/>
            <person name="Devos D.P."/>
            <person name="Kaster A.-K."/>
            <person name="Ovreas L."/>
            <person name="Rohde M."/>
            <person name="Galperin M.Y."/>
            <person name="Jogler C."/>
        </authorList>
    </citation>
    <scope>NUCLEOTIDE SEQUENCE [LARGE SCALE GENOMIC DNA]</scope>
    <source>
        <strain evidence="14 15">Mal52</strain>
    </source>
</reference>
<evidence type="ECO:0000256" key="12">
    <source>
        <dbReference type="SAM" id="Phobius"/>
    </source>
</evidence>
<evidence type="ECO:0000256" key="7">
    <source>
        <dbReference type="ARBA" id="ARBA00022801"/>
    </source>
</evidence>
<dbReference type="Pfam" id="PF02163">
    <property type="entry name" value="Peptidase_M50"/>
    <property type="match status" value="1"/>
</dbReference>
<feature type="transmembrane region" description="Helical" evidence="12">
    <location>
        <begin position="99"/>
        <end position="125"/>
    </location>
</feature>
<keyword evidence="6" id="KW-0479">Metal-binding</keyword>
<comment type="subcellular location">
    <subcellularLocation>
        <location evidence="2">Membrane</location>
        <topology evidence="2">Multi-pass membrane protein</topology>
    </subcellularLocation>
</comment>
<sequence length="227" mass="25584">MLGNVEPTQYDLRFTIFGIPVRVHPLFWVLSIMVLRGCEELDLIFVGVCCIFLSILVHELGHALVTKWFGWSPNIVLYYFGGVAQFLPDRGFTPLRSILISLAGPFAGFLLWGLTWAGVFAIVLFGVDHHISPAGNFALNFLIWINLYWTLFNLLPIYPLDGGQVARALFSWMMPNRGLSESLKLSILTGFGAGAFLVLNEYYFAALYCIAFALVNFQELQERSRYG</sequence>
<keyword evidence="15" id="KW-1185">Reference proteome</keyword>
<dbReference type="EMBL" id="CP036276">
    <property type="protein sequence ID" value="QDU45428.1"/>
    <property type="molecule type" value="Genomic_DNA"/>
</dbReference>
<feature type="transmembrane region" description="Helical" evidence="12">
    <location>
        <begin position="137"/>
        <end position="158"/>
    </location>
</feature>
<dbReference type="KEGG" id="sdyn:Mal52_39220"/>
<evidence type="ECO:0000313" key="14">
    <source>
        <dbReference type="EMBL" id="QDU45428.1"/>
    </source>
</evidence>
<evidence type="ECO:0000256" key="5">
    <source>
        <dbReference type="ARBA" id="ARBA00022692"/>
    </source>
</evidence>
<dbReference type="InterPro" id="IPR008915">
    <property type="entry name" value="Peptidase_M50"/>
</dbReference>
<feature type="domain" description="Peptidase M50" evidence="13">
    <location>
        <begin position="138"/>
        <end position="178"/>
    </location>
</feature>
<evidence type="ECO:0000256" key="4">
    <source>
        <dbReference type="ARBA" id="ARBA00022670"/>
    </source>
</evidence>
<comment type="similarity">
    <text evidence="3">Belongs to the peptidase M50B family.</text>
</comment>
<accession>A0A517ZSG8</accession>
<evidence type="ECO:0000256" key="9">
    <source>
        <dbReference type="ARBA" id="ARBA00022989"/>
    </source>
</evidence>
<dbReference type="RefSeq" id="WP_197534312.1">
    <property type="nucleotide sequence ID" value="NZ_CP036276.1"/>
</dbReference>
<name>A0A517ZSG8_9PLAN</name>
<proteinExistence type="inferred from homology"/>